<feature type="domain" description="CcmH/CycL/Ccl2/NrfF N-terminal" evidence="7">
    <location>
        <begin position="22"/>
        <end position="153"/>
    </location>
</feature>
<evidence type="ECO:0000256" key="2">
    <source>
        <dbReference type="ARBA" id="ARBA00022617"/>
    </source>
</evidence>
<feature type="transmembrane region" description="Helical" evidence="6">
    <location>
        <begin position="115"/>
        <end position="136"/>
    </location>
</feature>
<dbReference type="AlphaFoldDB" id="A0A6J6C1M9"/>
<evidence type="ECO:0000256" key="6">
    <source>
        <dbReference type="SAM" id="Phobius"/>
    </source>
</evidence>
<evidence type="ECO:0000313" key="8">
    <source>
        <dbReference type="EMBL" id="CAB4544413.1"/>
    </source>
</evidence>
<keyword evidence="5" id="KW-0408">Iron</keyword>
<evidence type="ECO:0000256" key="1">
    <source>
        <dbReference type="ARBA" id="ARBA00010342"/>
    </source>
</evidence>
<evidence type="ECO:0000256" key="4">
    <source>
        <dbReference type="ARBA" id="ARBA00022729"/>
    </source>
</evidence>
<dbReference type="GO" id="GO:0005886">
    <property type="term" value="C:plasma membrane"/>
    <property type="evidence" value="ECO:0007669"/>
    <property type="project" value="TreeGrafter"/>
</dbReference>
<keyword evidence="6" id="KW-1133">Transmembrane helix</keyword>
<dbReference type="InterPro" id="IPR038297">
    <property type="entry name" value="CcmH/CycL/NrfF/Ccl2_sf"/>
</dbReference>
<dbReference type="CDD" id="cd16378">
    <property type="entry name" value="CcmH_N"/>
    <property type="match status" value="1"/>
</dbReference>
<evidence type="ECO:0000256" key="5">
    <source>
        <dbReference type="ARBA" id="ARBA00023004"/>
    </source>
</evidence>
<reference evidence="8" key="1">
    <citation type="submission" date="2020-05" db="EMBL/GenBank/DDBJ databases">
        <authorList>
            <person name="Chiriac C."/>
            <person name="Salcher M."/>
            <person name="Ghai R."/>
            <person name="Kavagutti S V."/>
        </authorList>
    </citation>
    <scope>NUCLEOTIDE SEQUENCE</scope>
</reference>
<comment type="similarity">
    <text evidence="1">Belongs to the CcmH/CycL/Ccl2/NrfF family.</text>
</comment>
<dbReference type="InterPro" id="IPR005616">
    <property type="entry name" value="CcmH/CycL/Ccl2/NrfF_N"/>
</dbReference>
<organism evidence="8">
    <name type="scientific">freshwater metagenome</name>
    <dbReference type="NCBI Taxonomy" id="449393"/>
    <lineage>
        <taxon>unclassified sequences</taxon>
        <taxon>metagenomes</taxon>
        <taxon>ecological metagenomes</taxon>
    </lineage>
</organism>
<dbReference type="EMBL" id="CAEZSU010000030">
    <property type="protein sequence ID" value="CAB4544413.1"/>
    <property type="molecule type" value="Genomic_DNA"/>
</dbReference>
<feature type="transmembrane region" description="Helical" evidence="6">
    <location>
        <begin position="16"/>
        <end position="36"/>
    </location>
</feature>
<evidence type="ECO:0000256" key="3">
    <source>
        <dbReference type="ARBA" id="ARBA00022723"/>
    </source>
</evidence>
<gene>
    <name evidence="8" type="ORF">UFOPK1495_00406</name>
</gene>
<name>A0A6J6C1M9_9ZZZZ</name>
<dbReference type="PANTHER" id="PTHR47870">
    <property type="entry name" value="CYTOCHROME C-TYPE BIOGENESIS PROTEIN CCMH"/>
    <property type="match status" value="1"/>
</dbReference>
<sequence length="177" mass="18830">MSSASIFAKGSPIRRWGPWIAVAVVAFSALSVAAFGTRTAPTAQDRVSSLSRTVKCPVCSGESVAESNAPASQEIRRQIAEQVQQGQSDDEIRSFYAAKYGQAVLLTPSASGVNVLVWILPVVALAIGIAALAIVFRRWSSMPQERATDEDRELVALALHPEDAVDVNDPHGEGASR</sequence>
<keyword evidence="4" id="KW-0732">Signal</keyword>
<keyword evidence="6" id="KW-0812">Transmembrane</keyword>
<evidence type="ECO:0000259" key="7">
    <source>
        <dbReference type="Pfam" id="PF03918"/>
    </source>
</evidence>
<protein>
    <submittedName>
        <fullName evidence="8">Unannotated protein</fullName>
    </submittedName>
</protein>
<dbReference type="InterPro" id="IPR051263">
    <property type="entry name" value="C-type_cytochrome_biogenesis"/>
</dbReference>
<proteinExistence type="inferred from homology"/>
<dbReference type="Pfam" id="PF03918">
    <property type="entry name" value="CcmH"/>
    <property type="match status" value="1"/>
</dbReference>
<keyword evidence="3" id="KW-0479">Metal-binding</keyword>
<accession>A0A6J6C1M9</accession>
<keyword evidence="6" id="KW-0472">Membrane</keyword>
<dbReference type="PANTHER" id="PTHR47870:SF4">
    <property type="entry name" value="CYTOCHROME C-TYPE BIOGENESIS PROTEIN CYCH"/>
    <property type="match status" value="1"/>
</dbReference>
<dbReference type="Gene3D" id="1.10.8.640">
    <property type="entry name" value="Cytochrome C biogenesis protein"/>
    <property type="match status" value="1"/>
</dbReference>
<keyword evidence="2" id="KW-0349">Heme</keyword>
<dbReference type="GO" id="GO:0046872">
    <property type="term" value="F:metal ion binding"/>
    <property type="evidence" value="ECO:0007669"/>
    <property type="project" value="UniProtKB-KW"/>
</dbReference>